<keyword evidence="2" id="KW-0732">Signal</keyword>
<keyword evidence="1" id="KW-1133">Transmembrane helix</keyword>
<dbReference type="EMBL" id="CAJEWN010000036">
    <property type="protein sequence ID" value="CAD2145873.1"/>
    <property type="molecule type" value="Genomic_DNA"/>
</dbReference>
<dbReference type="AlphaFoldDB" id="A0A6V7U6Q0"/>
<dbReference type="Proteomes" id="UP000580250">
    <property type="component" value="Unassembled WGS sequence"/>
</dbReference>
<protein>
    <submittedName>
        <fullName evidence="3">Uncharacterized protein</fullName>
    </submittedName>
</protein>
<gene>
    <name evidence="3" type="ORF">MENT_LOCUS8417</name>
</gene>
<comment type="caution">
    <text evidence="3">The sequence shown here is derived from an EMBL/GenBank/DDBJ whole genome shotgun (WGS) entry which is preliminary data.</text>
</comment>
<keyword evidence="1" id="KW-0812">Transmembrane</keyword>
<keyword evidence="1" id="KW-0472">Membrane</keyword>
<evidence type="ECO:0000256" key="2">
    <source>
        <dbReference type="SAM" id="SignalP"/>
    </source>
</evidence>
<reference evidence="3 4" key="1">
    <citation type="submission" date="2020-08" db="EMBL/GenBank/DDBJ databases">
        <authorList>
            <person name="Koutsovoulos G."/>
            <person name="Danchin GJ E."/>
        </authorList>
    </citation>
    <scope>NUCLEOTIDE SEQUENCE [LARGE SCALE GENOMIC DNA]</scope>
</reference>
<feature type="chain" id="PRO_5028409418" evidence="2">
    <location>
        <begin position="19"/>
        <end position="161"/>
    </location>
</feature>
<name>A0A6V7U6Q0_MELEN</name>
<accession>A0A6V7U6Q0</accession>
<feature type="transmembrane region" description="Helical" evidence="1">
    <location>
        <begin position="124"/>
        <end position="145"/>
    </location>
</feature>
<dbReference type="OrthoDB" id="5889703at2759"/>
<evidence type="ECO:0000256" key="1">
    <source>
        <dbReference type="SAM" id="Phobius"/>
    </source>
</evidence>
<evidence type="ECO:0000313" key="4">
    <source>
        <dbReference type="Proteomes" id="UP000580250"/>
    </source>
</evidence>
<sequence>MLINLFLLFCLVLKLCSTQNGDDDNLVGNLIDSRSSVARKFYKCYQGIDGSATTECVGRVCIRVTHNQSGADKLYCKNFTEPSDPAVGECIKMSEGQMPGQSEEMCACAGDYCNGSRRSLASHLIISFCFLILCLSSTILCSFLYRRNSKKYLNTEKEVVE</sequence>
<feature type="signal peptide" evidence="2">
    <location>
        <begin position="1"/>
        <end position="18"/>
    </location>
</feature>
<proteinExistence type="predicted"/>
<organism evidence="3 4">
    <name type="scientific">Meloidogyne enterolobii</name>
    <name type="common">Root-knot nematode worm</name>
    <name type="synonym">Meloidogyne mayaguensis</name>
    <dbReference type="NCBI Taxonomy" id="390850"/>
    <lineage>
        <taxon>Eukaryota</taxon>
        <taxon>Metazoa</taxon>
        <taxon>Ecdysozoa</taxon>
        <taxon>Nematoda</taxon>
        <taxon>Chromadorea</taxon>
        <taxon>Rhabditida</taxon>
        <taxon>Tylenchina</taxon>
        <taxon>Tylenchomorpha</taxon>
        <taxon>Tylenchoidea</taxon>
        <taxon>Meloidogynidae</taxon>
        <taxon>Meloidogyninae</taxon>
        <taxon>Meloidogyne</taxon>
    </lineage>
</organism>
<evidence type="ECO:0000313" key="3">
    <source>
        <dbReference type="EMBL" id="CAD2145873.1"/>
    </source>
</evidence>